<dbReference type="PANTHER" id="PTHR37814:SF1">
    <property type="entry name" value="MEMBRANE PROTEIN"/>
    <property type="match status" value="1"/>
</dbReference>
<reference evidence="3" key="1">
    <citation type="journal article" date="2019" name="Int. J. Syst. Evol. Microbiol.">
        <title>The Global Catalogue of Microorganisms (GCM) 10K type strain sequencing project: providing services to taxonomists for standard genome sequencing and annotation.</title>
        <authorList>
            <consortium name="The Broad Institute Genomics Platform"/>
            <consortium name="The Broad Institute Genome Sequencing Center for Infectious Disease"/>
            <person name="Wu L."/>
            <person name="Ma J."/>
        </authorList>
    </citation>
    <scope>NUCLEOTIDE SEQUENCE [LARGE SCALE GENOMIC DNA]</scope>
    <source>
        <strain evidence="3">KCTC 33575</strain>
    </source>
</reference>
<gene>
    <name evidence="2" type="ORF">ACFSX4_11135</name>
</gene>
<sequence>MKEHYHRESWKIGLAYAGIIVGAGFSTGQEVLQFFSSFGLWSFAGVLLSAFTIMFIGRQASKLGYRLNAESHVLPIYALFGEKLGKVVDYILVFFLYGLATVMIAGSGATFNESFGIEPWLGIIFLIIAVSVTLLLDFSKIVAVVGGITPILVLAVIIITGYNMMNPQIPFSEVNDYADITRTPTGFWWLDAITYSGTVLACAFSFLSIMGSEATKHRAARRGAIYGGLVILLLMLLVNGGILSTITQANEVALPTMAMAQNMHPTVAVIFSIVILLLIYNSVVGLMYPFLTRFTTAYSKKYKLLLIASMVISYLMTFVGFVELVNIVYPILGYVGITIGIALTVRWLMNKFSKKKLV</sequence>
<feature type="transmembrane region" description="Helical" evidence="1">
    <location>
        <begin position="266"/>
        <end position="290"/>
    </location>
</feature>
<dbReference type="PANTHER" id="PTHR37814">
    <property type="entry name" value="CONSERVED MEMBRANE PROTEIN"/>
    <property type="match status" value="1"/>
</dbReference>
<feature type="transmembrane region" description="Helical" evidence="1">
    <location>
        <begin position="327"/>
        <end position="349"/>
    </location>
</feature>
<proteinExistence type="predicted"/>
<evidence type="ECO:0008006" key="4">
    <source>
        <dbReference type="Google" id="ProtNLM"/>
    </source>
</evidence>
<feature type="transmembrane region" description="Helical" evidence="1">
    <location>
        <begin position="223"/>
        <end position="246"/>
    </location>
</feature>
<feature type="transmembrane region" description="Helical" evidence="1">
    <location>
        <begin position="12"/>
        <end position="32"/>
    </location>
</feature>
<keyword evidence="1" id="KW-0812">Transmembrane</keyword>
<organism evidence="2 3">
    <name type="scientific">Corticicoccus populi</name>
    <dbReference type="NCBI Taxonomy" id="1812821"/>
    <lineage>
        <taxon>Bacteria</taxon>
        <taxon>Bacillati</taxon>
        <taxon>Bacillota</taxon>
        <taxon>Bacilli</taxon>
        <taxon>Bacillales</taxon>
        <taxon>Staphylococcaceae</taxon>
        <taxon>Corticicoccus</taxon>
    </lineage>
</organism>
<evidence type="ECO:0000313" key="2">
    <source>
        <dbReference type="EMBL" id="MFD2831017.1"/>
    </source>
</evidence>
<feature type="transmembrane region" description="Helical" evidence="1">
    <location>
        <begin position="90"/>
        <end position="111"/>
    </location>
</feature>
<dbReference type="RefSeq" id="WP_377774600.1">
    <property type="nucleotide sequence ID" value="NZ_JBHUOQ010000004.1"/>
</dbReference>
<evidence type="ECO:0000313" key="3">
    <source>
        <dbReference type="Proteomes" id="UP001597519"/>
    </source>
</evidence>
<keyword evidence="1" id="KW-1133">Transmembrane helix</keyword>
<feature type="transmembrane region" description="Helical" evidence="1">
    <location>
        <begin position="302"/>
        <end position="321"/>
    </location>
</feature>
<protein>
    <recommendedName>
        <fullName evidence="4">Membrane protein YkvI</fullName>
    </recommendedName>
</protein>
<accession>A0ABW5WYB8</accession>
<feature type="transmembrane region" description="Helical" evidence="1">
    <location>
        <begin position="192"/>
        <end position="211"/>
    </location>
</feature>
<evidence type="ECO:0000256" key="1">
    <source>
        <dbReference type="SAM" id="Phobius"/>
    </source>
</evidence>
<feature type="transmembrane region" description="Helical" evidence="1">
    <location>
        <begin position="141"/>
        <end position="162"/>
    </location>
</feature>
<dbReference type="EMBL" id="JBHUOQ010000004">
    <property type="protein sequence ID" value="MFD2831017.1"/>
    <property type="molecule type" value="Genomic_DNA"/>
</dbReference>
<feature type="transmembrane region" description="Helical" evidence="1">
    <location>
        <begin position="117"/>
        <end position="136"/>
    </location>
</feature>
<keyword evidence="3" id="KW-1185">Reference proteome</keyword>
<feature type="transmembrane region" description="Helical" evidence="1">
    <location>
        <begin position="38"/>
        <end position="57"/>
    </location>
</feature>
<name>A0ABW5WYB8_9STAP</name>
<keyword evidence="1" id="KW-0472">Membrane</keyword>
<comment type="caution">
    <text evidence="2">The sequence shown here is derived from an EMBL/GenBank/DDBJ whole genome shotgun (WGS) entry which is preliminary data.</text>
</comment>
<dbReference type="Proteomes" id="UP001597519">
    <property type="component" value="Unassembled WGS sequence"/>
</dbReference>
<dbReference type="InterPro" id="IPR038728">
    <property type="entry name" value="YkvI-like"/>
</dbReference>